<dbReference type="EMBL" id="CACRXK020000216">
    <property type="protein sequence ID" value="CAB3979641.1"/>
    <property type="molecule type" value="Genomic_DNA"/>
</dbReference>
<dbReference type="SUPFAM" id="SSF74924">
    <property type="entry name" value="Cap-Gly domain"/>
    <property type="match status" value="1"/>
</dbReference>
<keyword evidence="2" id="KW-1185">Reference proteome</keyword>
<dbReference type="PROSITE" id="PS50245">
    <property type="entry name" value="CAP_GLY_2"/>
    <property type="match status" value="1"/>
</dbReference>
<dbReference type="OrthoDB" id="2130750at2759"/>
<evidence type="ECO:0000313" key="2">
    <source>
        <dbReference type="Proteomes" id="UP001152795"/>
    </source>
</evidence>
<comment type="caution">
    <text evidence="1">The sequence shown here is derived from an EMBL/GenBank/DDBJ whole genome shotgun (WGS) entry which is preliminary data.</text>
</comment>
<organism evidence="1 2">
    <name type="scientific">Paramuricea clavata</name>
    <name type="common">Red gorgonian</name>
    <name type="synonym">Violescent sea-whip</name>
    <dbReference type="NCBI Taxonomy" id="317549"/>
    <lineage>
        <taxon>Eukaryota</taxon>
        <taxon>Metazoa</taxon>
        <taxon>Cnidaria</taxon>
        <taxon>Anthozoa</taxon>
        <taxon>Octocorallia</taxon>
        <taxon>Malacalcyonacea</taxon>
        <taxon>Plexauridae</taxon>
        <taxon>Paramuricea</taxon>
    </lineage>
</organism>
<reference evidence="1" key="1">
    <citation type="submission" date="2020-04" db="EMBL/GenBank/DDBJ databases">
        <authorList>
            <person name="Alioto T."/>
            <person name="Alioto T."/>
            <person name="Gomez Garrido J."/>
        </authorList>
    </citation>
    <scope>NUCLEOTIDE SEQUENCE</scope>
    <source>
        <strain evidence="1">A484AB</strain>
    </source>
</reference>
<evidence type="ECO:0000313" key="1">
    <source>
        <dbReference type="EMBL" id="CAB3979641.1"/>
    </source>
</evidence>
<name>A0A6S7G0S5_PARCT</name>
<accession>A0A6S7G0S5</accession>
<dbReference type="SMART" id="SM01052">
    <property type="entry name" value="CAP_GLY"/>
    <property type="match status" value="1"/>
</dbReference>
<sequence>MVNFENLKIGSRVQTSKDGEIFQGTVRYKGGLITREGNWVGVELDKPVGYTSGLFKGYKYFQCNAKRGIFIRPRRLHLMGNWRTMSGNGYRTVSTKSYVDETLFAKKPEEPQNAEPLQYYDNKTFAFVTPEYMKSTNRAFSAPLTLHSHVDKKVNFHKKHMVGHNLSPATTKSNICNTGRSSRCSERMFVPSSPSIPDYHVPRRVFKRMVERDYFGTSLPKQNTLY</sequence>
<dbReference type="InterPro" id="IPR000938">
    <property type="entry name" value="CAP-Gly_domain"/>
</dbReference>
<dbReference type="PANTHER" id="PTHR18916">
    <property type="entry name" value="DYNACTIN 1-RELATED MICROTUBULE-BINDING"/>
    <property type="match status" value="1"/>
</dbReference>
<protein>
    <submittedName>
        <fullName evidence="1">Uncharacterized protein</fullName>
    </submittedName>
</protein>
<dbReference type="Proteomes" id="UP001152795">
    <property type="component" value="Unassembled WGS sequence"/>
</dbReference>
<dbReference type="InterPro" id="IPR036859">
    <property type="entry name" value="CAP-Gly_dom_sf"/>
</dbReference>
<gene>
    <name evidence="1" type="ORF">PACLA_8A005659</name>
</gene>
<proteinExistence type="predicted"/>
<dbReference type="Gene3D" id="2.30.30.190">
    <property type="entry name" value="CAP Gly-rich-like domain"/>
    <property type="match status" value="1"/>
</dbReference>
<dbReference type="AlphaFoldDB" id="A0A6S7G0S5"/>
<dbReference type="Pfam" id="PF01302">
    <property type="entry name" value="CAP_GLY"/>
    <property type="match status" value="1"/>
</dbReference>